<dbReference type="GO" id="GO:0006218">
    <property type="term" value="P:uridine catabolic process"/>
    <property type="evidence" value="ECO:0007669"/>
    <property type="project" value="TreeGrafter"/>
</dbReference>
<name>W4QJJ1_9BACI</name>
<dbReference type="Pfam" id="PF01048">
    <property type="entry name" value="PNP_UDP_1"/>
    <property type="match status" value="1"/>
</dbReference>
<accession>W4QJJ1</accession>
<feature type="domain" description="Nucleoside phosphorylase" evidence="4">
    <location>
        <begin position="16"/>
        <end position="234"/>
    </location>
</feature>
<dbReference type="InterPro" id="IPR000845">
    <property type="entry name" value="Nucleoside_phosphorylase_d"/>
</dbReference>
<dbReference type="GO" id="GO:0005829">
    <property type="term" value="C:cytosol"/>
    <property type="evidence" value="ECO:0007669"/>
    <property type="project" value="TreeGrafter"/>
</dbReference>
<proteinExistence type="predicted"/>
<dbReference type="SUPFAM" id="SSF53167">
    <property type="entry name" value="Purine and uridine phosphorylases"/>
    <property type="match status" value="1"/>
</dbReference>
<dbReference type="Gene3D" id="3.40.50.1580">
    <property type="entry name" value="Nucleoside phosphorylase domain"/>
    <property type="match status" value="1"/>
</dbReference>
<evidence type="ECO:0000313" key="6">
    <source>
        <dbReference type="Proteomes" id="UP000018895"/>
    </source>
</evidence>
<evidence type="ECO:0000256" key="1">
    <source>
        <dbReference type="ARBA" id="ARBA00011888"/>
    </source>
</evidence>
<evidence type="ECO:0000313" key="5">
    <source>
        <dbReference type="EMBL" id="GAE32261.1"/>
    </source>
</evidence>
<evidence type="ECO:0000256" key="2">
    <source>
        <dbReference type="ARBA" id="ARBA00021980"/>
    </source>
</evidence>
<comment type="caution">
    <text evidence="5">The sequence shown here is derived from an EMBL/GenBank/DDBJ whole genome shotgun (WGS) entry which is preliminary data.</text>
</comment>
<evidence type="ECO:0000256" key="3">
    <source>
        <dbReference type="ARBA" id="ARBA00048447"/>
    </source>
</evidence>
<protein>
    <recommendedName>
        <fullName evidence="2">Uridine phosphorylase</fullName>
        <ecNumber evidence="1">2.4.2.3</ecNumber>
    </recommendedName>
</protein>
<dbReference type="EC" id="2.4.2.3" evidence="1"/>
<organism evidence="5 6">
    <name type="scientific">Halalkalibacter hemicellulosilyticusJCM 9152</name>
    <dbReference type="NCBI Taxonomy" id="1236971"/>
    <lineage>
        <taxon>Bacteria</taxon>
        <taxon>Bacillati</taxon>
        <taxon>Bacillota</taxon>
        <taxon>Bacilli</taxon>
        <taxon>Bacillales</taxon>
        <taxon>Bacillaceae</taxon>
        <taxon>Halalkalibacter</taxon>
    </lineage>
</organism>
<comment type="catalytic activity">
    <reaction evidence="3">
        <text>uridine + phosphate = alpha-D-ribose 1-phosphate + uracil</text>
        <dbReference type="Rhea" id="RHEA:24388"/>
        <dbReference type="ChEBI" id="CHEBI:16704"/>
        <dbReference type="ChEBI" id="CHEBI:17568"/>
        <dbReference type="ChEBI" id="CHEBI:43474"/>
        <dbReference type="ChEBI" id="CHEBI:57720"/>
        <dbReference type="EC" id="2.4.2.3"/>
    </reaction>
</comment>
<evidence type="ECO:0000259" key="4">
    <source>
        <dbReference type="Pfam" id="PF01048"/>
    </source>
</evidence>
<dbReference type="PANTHER" id="PTHR43691">
    <property type="entry name" value="URIDINE PHOSPHORYLASE"/>
    <property type="match status" value="1"/>
</dbReference>
<keyword evidence="6" id="KW-1185">Reference proteome</keyword>
<dbReference type="RefSeq" id="WP_081728093.1">
    <property type="nucleotide sequence ID" value="NZ_BAUU01000032.1"/>
</dbReference>
<dbReference type="InterPro" id="IPR035994">
    <property type="entry name" value="Nucleoside_phosphorylase_sf"/>
</dbReference>
<dbReference type="PANTHER" id="PTHR43691:SF11">
    <property type="entry name" value="FI09636P-RELATED"/>
    <property type="match status" value="1"/>
</dbReference>
<dbReference type="EMBL" id="BAUU01000032">
    <property type="protein sequence ID" value="GAE32261.1"/>
    <property type="molecule type" value="Genomic_DNA"/>
</dbReference>
<dbReference type="Proteomes" id="UP000018895">
    <property type="component" value="Unassembled WGS sequence"/>
</dbReference>
<dbReference type="AlphaFoldDB" id="W4QJJ1"/>
<sequence length="239" mass="25474">MLANLKIDPKQLPEKVLVCGDPNRAEVIASYLENACVLAKNREYHSYIGTYHGEKIAIVSHGVGGPGAAVCFEELIIGGAQTMIRVGTAGSYRKEIEAGSIVISTAAVRCDGLSNQLVPSGFPAVANREVVQALATAAANQKETISTFEGITLTLDAFYLGSVPFPHELYKQSNVLAVEMENAALFTIASLRGIRAGAIVAIDGYADDDLRENYNPNRESVSRAIHLEAGIALDAIRTL</sequence>
<dbReference type="GO" id="GO:0004850">
    <property type="term" value="F:uridine phosphorylase activity"/>
    <property type="evidence" value="ECO:0007669"/>
    <property type="project" value="UniProtKB-EC"/>
</dbReference>
<dbReference type="CDD" id="cd17767">
    <property type="entry name" value="UP_EcUdp-like"/>
    <property type="match status" value="1"/>
</dbReference>
<dbReference type="OrthoDB" id="9772602at2"/>
<gene>
    <name evidence="5" type="ORF">JCM9152_3787</name>
</gene>
<reference evidence="5" key="1">
    <citation type="journal article" date="2014" name="Genome Announc.">
        <title>Draft Genome Sequences of Three Alkaliphilic Bacillus Strains, Bacillus wakoensis JCM 9140T, Bacillus akibai JCM 9157T, and Bacillus hemicellulosilyticus JCM 9152T.</title>
        <authorList>
            <person name="Yuki M."/>
            <person name="Oshima K."/>
            <person name="Suda W."/>
            <person name="Oshida Y."/>
            <person name="Kitamura K."/>
            <person name="Iida T."/>
            <person name="Hattori M."/>
            <person name="Ohkuma M."/>
        </authorList>
    </citation>
    <scope>NUCLEOTIDE SEQUENCE [LARGE SCALE GENOMIC DNA]</scope>
    <source>
        <strain evidence="5">JCM 9152</strain>
    </source>
</reference>
<dbReference type="STRING" id="1236971.JCM9152_3787"/>